<gene>
    <name evidence="1" type="ORF">PAPYR_4243</name>
</gene>
<comment type="caution">
    <text evidence="1">The sequence shown here is derived from an EMBL/GenBank/DDBJ whole genome shotgun (WGS) entry which is preliminary data.</text>
</comment>
<dbReference type="EMBL" id="JAPMOS010000017">
    <property type="protein sequence ID" value="KAJ4459836.1"/>
    <property type="molecule type" value="Genomic_DNA"/>
</dbReference>
<accession>A0ABQ8UKV0</accession>
<keyword evidence="2" id="KW-1185">Reference proteome</keyword>
<sequence length="121" mass="13155">MSDVPPPPPLRIYEIIIDRFTPLVGAACTGKVVPPPQDSALQCVVDHAAPHRQQQPVADGKNLQPLLRIYDILTDRFTPLVGAADVEHGTETPPPIDLGRLDPRLVAGWDLKSSRINDGKP</sequence>
<name>A0ABQ8UKV0_9EUKA</name>
<dbReference type="Proteomes" id="UP001141327">
    <property type="component" value="Unassembled WGS sequence"/>
</dbReference>
<reference evidence="1" key="1">
    <citation type="journal article" date="2022" name="bioRxiv">
        <title>Genomics of Preaxostyla Flagellates Illuminates Evolutionary Transitions and the Path Towards Mitochondrial Loss.</title>
        <authorList>
            <person name="Novak L.V.F."/>
            <person name="Treitli S.C."/>
            <person name="Pyrih J."/>
            <person name="Halakuc P."/>
            <person name="Pipaliya S.V."/>
            <person name="Vacek V."/>
            <person name="Brzon O."/>
            <person name="Soukal P."/>
            <person name="Eme L."/>
            <person name="Dacks J.B."/>
            <person name="Karnkowska A."/>
            <person name="Elias M."/>
            <person name="Hampl V."/>
        </authorList>
    </citation>
    <scope>NUCLEOTIDE SEQUENCE</scope>
    <source>
        <strain evidence="1">RCP-MX</strain>
    </source>
</reference>
<evidence type="ECO:0000313" key="2">
    <source>
        <dbReference type="Proteomes" id="UP001141327"/>
    </source>
</evidence>
<evidence type="ECO:0000313" key="1">
    <source>
        <dbReference type="EMBL" id="KAJ4459836.1"/>
    </source>
</evidence>
<organism evidence="1 2">
    <name type="scientific">Paratrimastix pyriformis</name>
    <dbReference type="NCBI Taxonomy" id="342808"/>
    <lineage>
        <taxon>Eukaryota</taxon>
        <taxon>Metamonada</taxon>
        <taxon>Preaxostyla</taxon>
        <taxon>Paratrimastigidae</taxon>
        <taxon>Paratrimastix</taxon>
    </lineage>
</organism>
<protein>
    <submittedName>
        <fullName evidence="1">Uncharacterized protein</fullName>
    </submittedName>
</protein>
<proteinExistence type="predicted"/>